<organism evidence="1 2">
    <name type="scientific">Acinetobacter proteolyticus</name>
    <dbReference type="NCBI Taxonomy" id="1776741"/>
    <lineage>
        <taxon>Bacteria</taxon>
        <taxon>Pseudomonadati</taxon>
        <taxon>Pseudomonadota</taxon>
        <taxon>Gammaproteobacteria</taxon>
        <taxon>Moraxellales</taxon>
        <taxon>Moraxellaceae</taxon>
        <taxon>Acinetobacter</taxon>
    </lineage>
</organism>
<name>A0A653K779_9GAMM</name>
<protein>
    <submittedName>
        <fullName evidence="1">Uncharacterized protein</fullName>
    </submittedName>
</protein>
<accession>A0A653K779</accession>
<dbReference type="EMBL" id="CABWKZ010000023">
    <property type="protein sequence ID" value="VXA56774.1"/>
    <property type="molecule type" value="Genomic_DNA"/>
</dbReference>
<proteinExistence type="predicted"/>
<evidence type="ECO:0000313" key="1">
    <source>
        <dbReference type="EMBL" id="VXA56774.1"/>
    </source>
</evidence>
<reference evidence="1 2" key="1">
    <citation type="submission" date="2019-10" db="EMBL/GenBank/DDBJ databases">
        <authorList>
            <person name="Karimi E."/>
        </authorList>
    </citation>
    <scope>NUCLEOTIDE SEQUENCE [LARGE SCALE GENOMIC DNA]</scope>
    <source>
        <strain evidence="1">Acinetobacter sp. 8BE</strain>
    </source>
</reference>
<evidence type="ECO:0000313" key="2">
    <source>
        <dbReference type="Proteomes" id="UP000430404"/>
    </source>
</evidence>
<sequence>MISTRSKYNSVDLIQFFSVDHVAYLFQFIVINTPPKMSNLAMYMVDREYNYPRYNQSLFVPMELLLSLFIK</sequence>
<dbReference type="Proteomes" id="UP000430404">
    <property type="component" value="Unassembled WGS sequence"/>
</dbReference>
<dbReference type="AlphaFoldDB" id="A0A653K779"/>
<gene>
    <name evidence="1" type="ORF">ACI8B_30239</name>
</gene>